<dbReference type="PANTHER" id="PTHR40048">
    <property type="entry name" value="RHAMNOSYL O-METHYLTRANSFERASE"/>
    <property type="match status" value="1"/>
</dbReference>
<dbReference type="Pfam" id="PF13578">
    <property type="entry name" value="Methyltransf_24"/>
    <property type="match status" value="1"/>
</dbReference>
<dbReference type="SUPFAM" id="SSF53335">
    <property type="entry name" value="S-adenosyl-L-methionine-dependent methyltransferases"/>
    <property type="match status" value="1"/>
</dbReference>
<keyword evidence="1 4" id="KW-0489">Methyltransferase</keyword>
<evidence type="ECO:0000256" key="3">
    <source>
        <dbReference type="SAM" id="MobiDB-lite"/>
    </source>
</evidence>
<dbReference type="GO" id="GO:0005886">
    <property type="term" value="C:plasma membrane"/>
    <property type="evidence" value="ECO:0007669"/>
    <property type="project" value="TreeGrafter"/>
</dbReference>
<dbReference type="STRING" id="1523247.SAMN05660464_3403"/>
<dbReference type="PANTHER" id="PTHR40048:SF1">
    <property type="entry name" value="RHAMNOSYL O-METHYLTRANSFERASE"/>
    <property type="match status" value="1"/>
</dbReference>
<accession>A0A1I5R098</accession>
<dbReference type="EMBL" id="FOWQ01000005">
    <property type="protein sequence ID" value="SFP51800.1"/>
    <property type="molecule type" value="Genomic_DNA"/>
</dbReference>
<dbReference type="InterPro" id="IPR029063">
    <property type="entry name" value="SAM-dependent_MTases_sf"/>
</dbReference>
<dbReference type="Proteomes" id="UP000198857">
    <property type="component" value="Unassembled WGS sequence"/>
</dbReference>
<name>A0A1I5R098_9ACTN</name>
<gene>
    <name evidence="4" type="ORF">SAMN05660464_3403</name>
</gene>
<dbReference type="AlphaFoldDB" id="A0A1I5R098"/>
<evidence type="ECO:0000256" key="1">
    <source>
        <dbReference type="ARBA" id="ARBA00022603"/>
    </source>
</evidence>
<dbReference type="Gene3D" id="3.40.50.150">
    <property type="entry name" value="Vaccinia Virus protein VP39"/>
    <property type="match status" value="1"/>
</dbReference>
<dbReference type="GO" id="GO:0071770">
    <property type="term" value="P:DIM/DIP cell wall layer assembly"/>
    <property type="evidence" value="ECO:0007669"/>
    <property type="project" value="TreeGrafter"/>
</dbReference>
<dbReference type="GO" id="GO:0008168">
    <property type="term" value="F:methyltransferase activity"/>
    <property type="evidence" value="ECO:0007669"/>
    <property type="project" value="UniProtKB-KW"/>
</dbReference>
<keyword evidence="5" id="KW-1185">Reference proteome</keyword>
<dbReference type="GO" id="GO:0032259">
    <property type="term" value="P:methylation"/>
    <property type="evidence" value="ECO:0007669"/>
    <property type="project" value="UniProtKB-KW"/>
</dbReference>
<organism evidence="4 5">
    <name type="scientific">Geodermatophilus dictyosporus</name>
    <dbReference type="NCBI Taxonomy" id="1523247"/>
    <lineage>
        <taxon>Bacteria</taxon>
        <taxon>Bacillati</taxon>
        <taxon>Actinomycetota</taxon>
        <taxon>Actinomycetes</taxon>
        <taxon>Geodermatophilales</taxon>
        <taxon>Geodermatophilaceae</taxon>
        <taxon>Geodermatophilus</taxon>
    </lineage>
</organism>
<feature type="region of interest" description="Disordered" evidence="3">
    <location>
        <begin position="1"/>
        <end position="35"/>
    </location>
</feature>
<sequence length="246" mass="26174">MSRSPSRPQQGPPAPHRSHARSAPLQAAELGAEPARREGDGVLQLLAAAAAAPGFMPPNEGQALYEAARSVAVPGPLLEIGSWMGKSALYLAAAARETGRQVVTVDHHRGSEEHQPGWEYHDPSLVDPAVGRVDTLPRFRRTIADAGAEDVVVAVVARSETLAPLWSTPLALLFLDGSHTEESARRDQDAWVAKLAVGGTLAIHDVFPDPADGGQAPFGVYRRVLDSGGFTELPGTGSLRLLRRER</sequence>
<evidence type="ECO:0000256" key="2">
    <source>
        <dbReference type="ARBA" id="ARBA00022679"/>
    </source>
</evidence>
<keyword evidence="2 4" id="KW-0808">Transferase</keyword>
<evidence type="ECO:0000313" key="5">
    <source>
        <dbReference type="Proteomes" id="UP000198857"/>
    </source>
</evidence>
<protein>
    <submittedName>
        <fullName evidence="4">Methyltransferase domain-containing protein</fullName>
    </submittedName>
</protein>
<reference evidence="5" key="1">
    <citation type="submission" date="2016-10" db="EMBL/GenBank/DDBJ databases">
        <authorList>
            <person name="Varghese N."/>
            <person name="Submissions S."/>
        </authorList>
    </citation>
    <scope>NUCLEOTIDE SEQUENCE [LARGE SCALE GENOMIC DNA]</scope>
    <source>
        <strain evidence="5">DSM 44208</strain>
    </source>
</reference>
<evidence type="ECO:0000313" key="4">
    <source>
        <dbReference type="EMBL" id="SFP51800.1"/>
    </source>
</evidence>
<proteinExistence type="predicted"/>